<accession>A0A5E4ZPS1</accession>
<evidence type="ECO:0000259" key="2">
    <source>
        <dbReference type="Pfam" id="PF05239"/>
    </source>
</evidence>
<sequence length="152" mass="16605">MTMQTGRGQTPQTGQTGQTGQSGARIVGASHKLPDGPGPSVMAADTLDAEDVVNPAGESLGKVKHIMLDVQRGTVAYAVLSFGGFLGMGDKLFAIPWHALQLDVENKRFILDIDKEALKKAPGFDKDHWPSMADMHWAEQVHTYYTVDPYWH</sequence>
<dbReference type="PANTHER" id="PTHR36505:SF1">
    <property type="entry name" value="BLR1072 PROTEIN"/>
    <property type="match status" value="1"/>
</dbReference>
<dbReference type="EMBL" id="CABPSQ010000001">
    <property type="protein sequence ID" value="VVE62365.1"/>
    <property type="molecule type" value="Genomic_DNA"/>
</dbReference>
<dbReference type="InterPro" id="IPR011033">
    <property type="entry name" value="PRC_barrel-like_sf"/>
</dbReference>
<feature type="region of interest" description="Disordered" evidence="1">
    <location>
        <begin position="1"/>
        <end position="41"/>
    </location>
</feature>
<dbReference type="InterPro" id="IPR027275">
    <property type="entry name" value="PRC-brl_dom"/>
</dbReference>
<proteinExistence type="predicted"/>
<evidence type="ECO:0000313" key="3">
    <source>
        <dbReference type="EMBL" id="VVE62365.1"/>
    </source>
</evidence>
<name>A0A5E4ZPS1_9BURK</name>
<keyword evidence="4" id="KW-1185">Reference proteome</keyword>
<dbReference type="SUPFAM" id="SSF50346">
    <property type="entry name" value="PRC-barrel domain"/>
    <property type="match status" value="1"/>
</dbReference>
<dbReference type="Proteomes" id="UP000414136">
    <property type="component" value="Unassembled WGS sequence"/>
</dbReference>
<gene>
    <name evidence="3" type="ORF">PCA31118_00987</name>
</gene>
<reference evidence="3 4" key="1">
    <citation type="submission" date="2019-08" db="EMBL/GenBank/DDBJ databases">
        <authorList>
            <person name="Peeters C."/>
        </authorList>
    </citation>
    <scope>NUCLEOTIDE SEQUENCE [LARGE SCALE GENOMIC DNA]</scope>
    <source>
        <strain evidence="3 4">LMG 31118</strain>
    </source>
</reference>
<dbReference type="Gene3D" id="2.30.30.240">
    <property type="entry name" value="PRC-barrel domain"/>
    <property type="match status" value="1"/>
</dbReference>
<organism evidence="3 4">
    <name type="scientific">Pandoraea captiosa</name>
    <dbReference type="NCBI Taxonomy" id="2508302"/>
    <lineage>
        <taxon>Bacteria</taxon>
        <taxon>Pseudomonadati</taxon>
        <taxon>Pseudomonadota</taxon>
        <taxon>Betaproteobacteria</taxon>
        <taxon>Burkholderiales</taxon>
        <taxon>Burkholderiaceae</taxon>
        <taxon>Pandoraea</taxon>
    </lineage>
</organism>
<feature type="domain" description="PRC-barrel" evidence="2">
    <location>
        <begin position="42"/>
        <end position="117"/>
    </location>
</feature>
<dbReference type="AlphaFoldDB" id="A0A5E4ZPS1"/>
<dbReference type="OrthoDB" id="286778at2"/>
<evidence type="ECO:0000313" key="4">
    <source>
        <dbReference type="Proteomes" id="UP000414136"/>
    </source>
</evidence>
<evidence type="ECO:0000256" key="1">
    <source>
        <dbReference type="SAM" id="MobiDB-lite"/>
    </source>
</evidence>
<dbReference type="PANTHER" id="PTHR36505">
    <property type="entry name" value="BLR1072 PROTEIN"/>
    <property type="match status" value="1"/>
</dbReference>
<feature type="compositionally biased region" description="Low complexity" evidence="1">
    <location>
        <begin position="1"/>
        <end position="23"/>
    </location>
</feature>
<dbReference type="Pfam" id="PF05239">
    <property type="entry name" value="PRC"/>
    <property type="match status" value="1"/>
</dbReference>
<protein>
    <submittedName>
        <fullName evidence="3">Photosystem reaction center subunit H</fullName>
    </submittedName>
</protein>
<dbReference type="RefSeq" id="WP_150623430.1">
    <property type="nucleotide sequence ID" value="NZ_CABPSQ010000001.1"/>
</dbReference>